<sequence length="268" mass="28288">MRIARFAAAGQDPAYGIIELALDGGENPDSIAVITGDPLAGVPVNYTGERHALADVRLLAPVIPRSKVVAVGKNYADHAAEMGSEVPAGAPLVFFKPNTSVIGPNDPIVRPAGVSELHYEGELAIIINRFCKEVPPERVPEVIFGYTIANDVTARDWQHADSQWSRAKGSDSFCPLGPWINTHLTVAEAEDLGLETRLNDEVRQQGSTSQMVRGITELVSFISGFTTLLPGDVILTGTPAGVGAMADGDTVHVSIDGLGTLSNPVTGQ</sequence>
<name>A0A553JVZ9_9ACTN</name>
<evidence type="ECO:0000313" key="4">
    <source>
        <dbReference type="EMBL" id="TRY16616.1"/>
    </source>
</evidence>
<evidence type="ECO:0000256" key="1">
    <source>
        <dbReference type="ARBA" id="ARBA00022723"/>
    </source>
</evidence>
<dbReference type="InterPro" id="IPR036663">
    <property type="entry name" value="Fumarylacetoacetase_C_sf"/>
</dbReference>
<reference evidence="4 5" key="1">
    <citation type="submission" date="2019-07" db="EMBL/GenBank/DDBJ databases">
        <authorList>
            <person name="Zhou L.-Y."/>
        </authorList>
    </citation>
    <scope>NUCLEOTIDE SEQUENCE [LARGE SCALE GENOMIC DNA]</scope>
    <source>
        <strain evidence="4 5">YIM 101269</strain>
    </source>
</reference>
<dbReference type="AlphaFoldDB" id="A0A553JVZ9"/>
<dbReference type="OrthoDB" id="9805307at2"/>
<dbReference type="FunFam" id="3.90.850.10:FF:000002">
    <property type="entry name" value="2-hydroxyhepta-2,4-diene-1,7-dioate isomerase"/>
    <property type="match status" value="1"/>
</dbReference>
<dbReference type="GO" id="GO:0016853">
    <property type="term" value="F:isomerase activity"/>
    <property type="evidence" value="ECO:0007669"/>
    <property type="project" value="UniProtKB-ARBA"/>
</dbReference>
<keyword evidence="5" id="KW-1185">Reference proteome</keyword>
<keyword evidence="1" id="KW-0479">Metal-binding</keyword>
<evidence type="ECO:0000259" key="2">
    <source>
        <dbReference type="Pfam" id="PF01557"/>
    </source>
</evidence>
<keyword evidence="4" id="KW-0378">Hydrolase</keyword>
<dbReference type="Proteomes" id="UP000317638">
    <property type="component" value="Unassembled WGS sequence"/>
</dbReference>
<dbReference type="EMBL" id="VKKG01000008">
    <property type="protein sequence ID" value="TRY16616.1"/>
    <property type="molecule type" value="Genomic_DNA"/>
</dbReference>
<proteinExistence type="predicted"/>
<organism evidence="4 5">
    <name type="scientific">Tessaracoccus rhinocerotis</name>
    <dbReference type="NCBI Taxonomy" id="1689449"/>
    <lineage>
        <taxon>Bacteria</taxon>
        <taxon>Bacillati</taxon>
        <taxon>Actinomycetota</taxon>
        <taxon>Actinomycetes</taxon>
        <taxon>Propionibacteriales</taxon>
        <taxon>Propionibacteriaceae</taxon>
        <taxon>Tessaracoccus</taxon>
    </lineage>
</organism>
<evidence type="ECO:0000313" key="5">
    <source>
        <dbReference type="Proteomes" id="UP000317638"/>
    </source>
</evidence>
<dbReference type="Pfam" id="PF01557">
    <property type="entry name" value="FAA_hydrolase"/>
    <property type="match status" value="1"/>
</dbReference>
<dbReference type="GO" id="GO:0018773">
    <property type="term" value="F:acetylpyruvate hydrolase activity"/>
    <property type="evidence" value="ECO:0007669"/>
    <property type="project" value="TreeGrafter"/>
</dbReference>
<feature type="domain" description="Rv2993c-like N-terminal" evidence="3">
    <location>
        <begin position="1"/>
        <end position="61"/>
    </location>
</feature>
<dbReference type="InterPro" id="IPR018833">
    <property type="entry name" value="Rv2993c-like_N"/>
</dbReference>
<dbReference type="InterPro" id="IPR011234">
    <property type="entry name" value="Fumarylacetoacetase-like_C"/>
</dbReference>
<accession>A0A553JVZ9</accession>
<feature type="domain" description="Fumarylacetoacetase-like C-terminal" evidence="2">
    <location>
        <begin position="67"/>
        <end position="265"/>
    </location>
</feature>
<dbReference type="PANTHER" id="PTHR11820:SF7">
    <property type="entry name" value="ACYLPYRUVASE FAHD1, MITOCHONDRIAL"/>
    <property type="match status" value="1"/>
</dbReference>
<gene>
    <name evidence="4" type="ORF">FOJ82_15635</name>
</gene>
<dbReference type="PANTHER" id="PTHR11820">
    <property type="entry name" value="ACYLPYRUVASE"/>
    <property type="match status" value="1"/>
</dbReference>
<dbReference type="SUPFAM" id="SSF56529">
    <property type="entry name" value="FAH"/>
    <property type="match status" value="1"/>
</dbReference>
<evidence type="ECO:0000259" key="3">
    <source>
        <dbReference type="Pfam" id="PF10370"/>
    </source>
</evidence>
<comment type="caution">
    <text evidence="4">The sequence shown here is derived from an EMBL/GenBank/DDBJ whole genome shotgun (WGS) entry which is preliminary data.</text>
</comment>
<dbReference type="Gene3D" id="2.30.30.370">
    <property type="entry name" value="FAH"/>
    <property type="match status" value="1"/>
</dbReference>
<dbReference type="Pfam" id="PF10370">
    <property type="entry name" value="Rv2993c-like_N"/>
    <property type="match status" value="1"/>
</dbReference>
<dbReference type="GO" id="GO:0019752">
    <property type="term" value="P:carboxylic acid metabolic process"/>
    <property type="evidence" value="ECO:0007669"/>
    <property type="project" value="UniProtKB-ARBA"/>
</dbReference>
<dbReference type="RefSeq" id="WP_143939433.1">
    <property type="nucleotide sequence ID" value="NZ_VKKG01000008.1"/>
</dbReference>
<dbReference type="GO" id="GO:0046872">
    <property type="term" value="F:metal ion binding"/>
    <property type="evidence" value="ECO:0007669"/>
    <property type="project" value="UniProtKB-KW"/>
</dbReference>
<dbReference type="Gene3D" id="3.90.850.10">
    <property type="entry name" value="Fumarylacetoacetase-like, C-terminal domain"/>
    <property type="match status" value="1"/>
</dbReference>
<protein>
    <submittedName>
        <fullName evidence="4">Fumarylacetoacetate hydrolase family protein</fullName>
    </submittedName>
</protein>